<dbReference type="Pfam" id="PF06722">
    <property type="entry name" value="EryCIII-like_C"/>
    <property type="match status" value="1"/>
</dbReference>
<evidence type="ECO:0000259" key="3">
    <source>
        <dbReference type="Pfam" id="PF06722"/>
    </source>
</evidence>
<dbReference type="FunFam" id="3.40.50.2000:FF:000009">
    <property type="entry name" value="Sterol 3-beta-glucosyltransferase UGT80A2"/>
    <property type="match status" value="1"/>
</dbReference>
<evidence type="ECO:0000259" key="2">
    <source>
        <dbReference type="Pfam" id="PF03033"/>
    </source>
</evidence>
<dbReference type="InterPro" id="IPR010610">
    <property type="entry name" value="EryCIII-like_C"/>
</dbReference>
<evidence type="ECO:0000313" key="5">
    <source>
        <dbReference type="Proteomes" id="UP000291116"/>
    </source>
</evidence>
<evidence type="ECO:0000256" key="1">
    <source>
        <dbReference type="ARBA" id="ARBA00022679"/>
    </source>
</evidence>
<dbReference type="InterPro" id="IPR004276">
    <property type="entry name" value="GlycoTrans_28_N"/>
</dbReference>
<protein>
    <submittedName>
        <fullName evidence="4">Uncharacterized protein</fullName>
    </submittedName>
</protein>
<dbReference type="AlphaFoldDB" id="A0A448ZQT5"/>
<keyword evidence="1" id="KW-0808">Transferase</keyword>
<dbReference type="PANTHER" id="PTHR48050">
    <property type="entry name" value="STEROL 3-BETA-GLUCOSYLTRANSFERASE"/>
    <property type="match status" value="1"/>
</dbReference>
<feature type="domain" description="Glycosyltransferase family 28 N-terminal" evidence="2">
    <location>
        <begin position="74"/>
        <end position="219"/>
    </location>
</feature>
<dbReference type="Gene3D" id="3.40.50.2000">
    <property type="entry name" value="Glycogen Phosphorylase B"/>
    <property type="match status" value="2"/>
</dbReference>
<feature type="domain" description="Erythromycin biosynthesis protein CIII-like C-terminal" evidence="3">
    <location>
        <begin position="386"/>
        <end position="491"/>
    </location>
</feature>
<organism evidence="4 5">
    <name type="scientific">Pseudo-nitzschia multistriata</name>
    <dbReference type="NCBI Taxonomy" id="183589"/>
    <lineage>
        <taxon>Eukaryota</taxon>
        <taxon>Sar</taxon>
        <taxon>Stramenopiles</taxon>
        <taxon>Ochrophyta</taxon>
        <taxon>Bacillariophyta</taxon>
        <taxon>Bacillariophyceae</taxon>
        <taxon>Bacillariophycidae</taxon>
        <taxon>Bacillariales</taxon>
        <taxon>Bacillariaceae</taxon>
        <taxon>Pseudo-nitzschia</taxon>
    </lineage>
</organism>
<dbReference type="EMBL" id="CAACVS010000647">
    <property type="protein sequence ID" value="VEU44415.1"/>
    <property type="molecule type" value="Genomic_DNA"/>
</dbReference>
<evidence type="ECO:0000313" key="4">
    <source>
        <dbReference type="EMBL" id="VEU44415.1"/>
    </source>
</evidence>
<dbReference type="OrthoDB" id="5835829at2759"/>
<accession>A0A448ZQT5</accession>
<dbReference type="InterPro" id="IPR050426">
    <property type="entry name" value="Glycosyltransferase_28"/>
</dbReference>
<dbReference type="GO" id="GO:0005975">
    <property type="term" value="P:carbohydrate metabolic process"/>
    <property type="evidence" value="ECO:0007669"/>
    <property type="project" value="InterPro"/>
</dbReference>
<dbReference type="SUPFAM" id="SSF53756">
    <property type="entry name" value="UDP-Glycosyltransferase/glycogen phosphorylase"/>
    <property type="match status" value="1"/>
</dbReference>
<dbReference type="Proteomes" id="UP000291116">
    <property type="component" value="Unassembled WGS sequence"/>
</dbReference>
<sequence>MSKLEYNAAGNIIVVPPIPSIEGTRRPEAFFRSFPESEAGQTMLGNEEHGAAPKEQEHSSSDFVLDFELPKINICILVVGTHGDVLPFCSLAKELLDRGHRVRLASHEIHRKTVVSRNIEFFPLAGDPKQLSQWMVKTGGTILGEASHPALLPEKDKMVKNIMKSCWPAVSQPDPFNPYALPFVADAVIANPPCMGHIHVCEALAIPLHIMFPQPWYYKTDSFPHPMSGLGYEEKSNKISSISTNAASYYAFEALVFTTLSMEINKWRKNILGLPPIPLGPTFANPVADSHIPFSAMWSSSFVPKPTDWPDQCRVVGTFTQDQKKASLVDEEKFADLIRWLQQGEKPVFIGFGSMVIKNTERLQDIIMKAARVTKTRIVVQSSWSKMDVSAEPLCHNVGPVAHDWLLPLCCAVVHHGGAGTTAAGLRYGLPNFVCPFFGDQFMWGAMVYRAGVGPEPCPVDTLTSDILAQKLVELTSESIKQKAIELSESMSKENGVHAGLAHFFESLPIDNMVCDVSLIMGESALAKYSIARNRIHISHEVASGIATKDGSDNLIPTTDVGIARLCRRALTCWTSPLDPDQNEIFRPHGKTTYALGANDSSFSRGMFGACSESSRIALQGILQCCLRPDKLARSNGCLGCIFGVVLCPIYTLLYLIRSLIVCIDRTVLAYANGCFGKQWLYFIDDRKYAFYTQTDSGEVFYDQDMDENRREDILKALKLSRSALSVFHEAKPRFFRKKWHFLEVETEDLLDALKGRGGSRLGLQKAELKALLLRLEAYTGRGKKGQRISASRFCLFLGDAVRARFQNRNNSCIGMEEESGECEGSGITPKLSERLKASFHRSMREQFDIEMGEPLSTVGAELCYEESQCLTVTVAIDINEESHEASA</sequence>
<proteinExistence type="predicted"/>
<dbReference type="PANTHER" id="PTHR48050:SF13">
    <property type="entry name" value="STEROL 3-BETA-GLUCOSYLTRANSFERASE UGT80A2"/>
    <property type="match status" value="1"/>
</dbReference>
<dbReference type="CDD" id="cd03784">
    <property type="entry name" value="GT1_Gtf-like"/>
    <property type="match status" value="1"/>
</dbReference>
<gene>
    <name evidence="4" type="ORF">PSNMU_V1.4_AUG-EV-PASAV3_0115690</name>
</gene>
<dbReference type="Pfam" id="PF03033">
    <property type="entry name" value="Glyco_transf_28"/>
    <property type="match status" value="1"/>
</dbReference>
<dbReference type="GO" id="GO:0016906">
    <property type="term" value="F:sterol 3-beta-glucosyltransferase activity"/>
    <property type="evidence" value="ECO:0007669"/>
    <property type="project" value="UniProtKB-ARBA"/>
</dbReference>
<keyword evidence="5" id="KW-1185">Reference proteome</keyword>
<dbReference type="InterPro" id="IPR002213">
    <property type="entry name" value="UDP_glucos_trans"/>
</dbReference>
<reference evidence="4 5" key="1">
    <citation type="submission" date="2019-01" db="EMBL/GenBank/DDBJ databases">
        <authorList>
            <person name="Ferrante I. M."/>
        </authorList>
    </citation>
    <scope>NUCLEOTIDE SEQUENCE [LARGE SCALE GENOMIC DNA]</scope>
    <source>
        <strain evidence="4 5">B856</strain>
    </source>
</reference>
<name>A0A448ZQT5_9STRA</name>